<dbReference type="RefSeq" id="YP_010648713.1">
    <property type="nucleotide sequence ID" value="NC_070762.1"/>
</dbReference>
<dbReference type="EMBL" id="MN484601">
    <property type="protein sequence ID" value="QGF20183.1"/>
    <property type="molecule type" value="Genomic_DNA"/>
</dbReference>
<dbReference type="GeneID" id="77924172"/>
<accession>A0A5Q2F649</accession>
<evidence type="ECO:0000313" key="2">
    <source>
        <dbReference type="Proteomes" id="UP000400849"/>
    </source>
</evidence>
<name>A0A5Q2F649_9CAUD</name>
<organism evidence="1 2">
    <name type="scientific">Gordonia phage Sixama</name>
    <dbReference type="NCBI Taxonomy" id="2653271"/>
    <lineage>
        <taxon>Viruses</taxon>
        <taxon>Duplodnaviria</taxon>
        <taxon>Heunggongvirae</taxon>
        <taxon>Uroviricota</taxon>
        <taxon>Caudoviricetes</taxon>
        <taxon>Sixamavirus</taxon>
        <taxon>Sixamavirus sixama</taxon>
    </lineage>
</organism>
<proteinExistence type="predicted"/>
<evidence type="ECO:0000313" key="1">
    <source>
        <dbReference type="EMBL" id="QGF20183.1"/>
    </source>
</evidence>
<gene>
    <name evidence="1" type="primary">4</name>
    <name evidence="1" type="ORF">SEA_SIXAMA_4</name>
</gene>
<dbReference type="Proteomes" id="UP000400849">
    <property type="component" value="Segment"/>
</dbReference>
<dbReference type="KEGG" id="vg:77924172"/>
<sequence>MNLNLIFAEAFDEPCGQQFQDKNGRVWTCNDETGHEPGHEHRNHGGDLLAFEYKEGEGEGGKNA</sequence>
<keyword evidence="2" id="KW-1185">Reference proteome</keyword>
<reference evidence="1 2" key="1">
    <citation type="submission" date="2019-09" db="EMBL/GenBank/DDBJ databases">
        <authorList>
            <person name="Christie C.A."/>
            <person name="Diallo A.S."/>
            <person name="Dixon Z."/>
            <person name="McIntosh P.M."/>
            <person name="Murthy K.H."/>
            <person name="Rosen M.G."/>
            <person name="Simpson L.M."/>
            <person name="Koustas K."/>
            <person name="Fogarty M.P."/>
            <person name="Molloy S.D."/>
            <person name="Garlena R.A."/>
            <person name="Russell D.A."/>
            <person name="Pope W.H."/>
            <person name="Jacobs-Sera D."/>
            <person name="Hatfull G.F."/>
        </authorList>
    </citation>
    <scope>NUCLEOTIDE SEQUENCE [LARGE SCALE GENOMIC DNA]</scope>
</reference>
<protein>
    <submittedName>
        <fullName evidence="1">Uncharacterized protein</fullName>
    </submittedName>
</protein>